<protein>
    <submittedName>
        <fullName evidence="1">Uncharacterized protein</fullName>
    </submittedName>
</protein>
<keyword evidence="2" id="KW-1185">Reference proteome</keyword>
<comment type="caution">
    <text evidence="1">The sequence shown here is derived from an EMBL/GenBank/DDBJ whole genome shotgun (WGS) entry which is preliminary data.</text>
</comment>
<gene>
    <name evidence="1" type="ORF">AB1Y20_004586</name>
</gene>
<sequence length="246" mass="25623">MPAAGPMKLFCGDNLRSEFKDEPAGCYSPRSMHAAKLLLNASRATIAKGCPASSSHVNFSRNILSSRACGRTKSVDDMVVPFKLSPPAPPNVDAYPSVAAAAAAAVQEAMATVLATRQCFVASPPQARRRPVASKTVAAVRARTQASPELQQNAMKLLASLEQHRKPAIARPQPVAAVPRQQHASAPAPAPVFGFHFGQATGALAPEKALVSNANCFNAHSYPEDGLAALALTATASERSSEGSTS</sequence>
<reference evidence="1 2" key="1">
    <citation type="journal article" date="2024" name="Science">
        <title>Giant polyketide synthase enzymes in the biosynthesis of giant marine polyether toxins.</title>
        <authorList>
            <person name="Fallon T.R."/>
            <person name="Shende V.V."/>
            <person name="Wierzbicki I.H."/>
            <person name="Pendleton A.L."/>
            <person name="Watervoot N.F."/>
            <person name="Auber R.P."/>
            <person name="Gonzalez D.J."/>
            <person name="Wisecaver J.H."/>
            <person name="Moore B.S."/>
        </authorList>
    </citation>
    <scope>NUCLEOTIDE SEQUENCE [LARGE SCALE GENOMIC DNA]</scope>
    <source>
        <strain evidence="1 2">12B1</strain>
    </source>
</reference>
<organism evidence="1 2">
    <name type="scientific">Prymnesium parvum</name>
    <name type="common">Toxic golden alga</name>
    <dbReference type="NCBI Taxonomy" id="97485"/>
    <lineage>
        <taxon>Eukaryota</taxon>
        <taxon>Haptista</taxon>
        <taxon>Haptophyta</taxon>
        <taxon>Prymnesiophyceae</taxon>
        <taxon>Prymnesiales</taxon>
        <taxon>Prymnesiaceae</taxon>
        <taxon>Prymnesium</taxon>
    </lineage>
</organism>
<dbReference type="EMBL" id="JBGBPQ010000016">
    <property type="protein sequence ID" value="KAL1508485.1"/>
    <property type="molecule type" value="Genomic_DNA"/>
</dbReference>
<dbReference type="Proteomes" id="UP001515480">
    <property type="component" value="Unassembled WGS sequence"/>
</dbReference>
<proteinExistence type="predicted"/>
<accession>A0AB34IX66</accession>
<evidence type="ECO:0000313" key="2">
    <source>
        <dbReference type="Proteomes" id="UP001515480"/>
    </source>
</evidence>
<evidence type="ECO:0000313" key="1">
    <source>
        <dbReference type="EMBL" id="KAL1508485.1"/>
    </source>
</evidence>
<dbReference type="AlphaFoldDB" id="A0AB34IX66"/>
<name>A0AB34IX66_PRYPA</name>